<dbReference type="PANTHER" id="PTHR33430:SF1">
    <property type="entry name" value="PGG DOMAIN-CONTAINING PROTEIN"/>
    <property type="match status" value="1"/>
</dbReference>
<dbReference type="Proteomes" id="UP001237642">
    <property type="component" value="Unassembled WGS sequence"/>
</dbReference>
<evidence type="ECO:0000256" key="1">
    <source>
        <dbReference type="SAM" id="Phobius"/>
    </source>
</evidence>
<protein>
    <submittedName>
        <fullName evidence="2">Maternal effect embryoarrest</fullName>
    </submittedName>
</protein>
<keyword evidence="1" id="KW-0812">Transmembrane</keyword>
<keyword evidence="1" id="KW-1133">Transmembrane helix</keyword>
<dbReference type="AlphaFoldDB" id="A0AAD8M0D2"/>
<proteinExistence type="predicted"/>
<evidence type="ECO:0000313" key="2">
    <source>
        <dbReference type="EMBL" id="KAK1355069.1"/>
    </source>
</evidence>
<feature type="transmembrane region" description="Helical" evidence="1">
    <location>
        <begin position="112"/>
        <end position="133"/>
    </location>
</feature>
<feature type="transmembrane region" description="Helical" evidence="1">
    <location>
        <begin position="66"/>
        <end position="92"/>
    </location>
</feature>
<reference evidence="2" key="1">
    <citation type="submission" date="2023-02" db="EMBL/GenBank/DDBJ databases">
        <title>Genome of toxic invasive species Heracleum sosnowskyi carries increased number of genes despite the absence of recent whole-genome duplications.</title>
        <authorList>
            <person name="Schelkunov M."/>
            <person name="Shtratnikova V."/>
            <person name="Makarenko M."/>
            <person name="Klepikova A."/>
            <person name="Omelchenko D."/>
            <person name="Novikova G."/>
            <person name="Obukhova E."/>
            <person name="Bogdanov V."/>
            <person name="Penin A."/>
            <person name="Logacheva M."/>
        </authorList>
    </citation>
    <scope>NUCLEOTIDE SEQUENCE</scope>
    <source>
        <strain evidence="2">Hsosn_3</strain>
        <tissue evidence="2">Leaf</tissue>
    </source>
</reference>
<dbReference type="PANTHER" id="PTHR33430">
    <property type="entry name" value="MATERNAL EFFECT EMBRYO ARREST PROTEIN"/>
    <property type="match status" value="1"/>
</dbReference>
<name>A0AAD8M0D2_9APIA</name>
<keyword evidence="3" id="KW-1185">Reference proteome</keyword>
<reference evidence="2" key="2">
    <citation type="submission" date="2023-05" db="EMBL/GenBank/DDBJ databases">
        <authorList>
            <person name="Schelkunov M.I."/>
        </authorList>
    </citation>
    <scope>NUCLEOTIDE SEQUENCE</scope>
    <source>
        <strain evidence="2">Hsosn_3</strain>
        <tissue evidence="2">Leaf</tissue>
    </source>
</reference>
<dbReference type="EMBL" id="JAUIZM010000011">
    <property type="protein sequence ID" value="KAK1355069.1"/>
    <property type="molecule type" value="Genomic_DNA"/>
</dbReference>
<sequence>MEKKDEKKDAKIDVKDVHLKLLDDLVNVNSLMTLAVFVGLTMATPNIRSLESRNECHAGPKEAKMLILYEVIAFSSFFLSSMVAKVLKLHLYLDGADDKYTFTSPNIDLKELMIALAACGSVAGIISVSLSIVKIVEVRIGLLSCGCRESTAAVWCLGTLVGFAVLIYVVSIAIAIYASFKSDHAKDERNENQKGEDENHQGLKV</sequence>
<organism evidence="2 3">
    <name type="scientific">Heracleum sosnowskyi</name>
    <dbReference type="NCBI Taxonomy" id="360622"/>
    <lineage>
        <taxon>Eukaryota</taxon>
        <taxon>Viridiplantae</taxon>
        <taxon>Streptophyta</taxon>
        <taxon>Embryophyta</taxon>
        <taxon>Tracheophyta</taxon>
        <taxon>Spermatophyta</taxon>
        <taxon>Magnoliopsida</taxon>
        <taxon>eudicotyledons</taxon>
        <taxon>Gunneridae</taxon>
        <taxon>Pentapetalae</taxon>
        <taxon>asterids</taxon>
        <taxon>campanulids</taxon>
        <taxon>Apiales</taxon>
        <taxon>Apiaceae</taxon>
        <taxon>Apioideae</taxon>
        <taxon>apioid superclade</taxon>
        <taxon>Tordylieae</taxon>
        <taxon>Tordyliinae</taxon>
        <taxon>Heracleum</taxon>
    </lineage>
</organism>
<accession>A0AAD8M0D2</accession>
<comment type="caution">
    <text evidence="2">The sequence shown here is derived from an EMBL/GenBank/DDBJ whole genome shotgun (WGS) entry which is preliminary data.</text>
</comment>
<feature type="transmembrane region" description="Helical" evidence="1">
    <location>
        <begin position="154"/>
        <end position="180"/>
    </location>
</feature>
<keyword evidence="1" id="KW-0472">Membrane</keyword>
<evidence type="ECO:0000313" key="3">
    <source>
        <dbReference type="Proteomes" id="UP001237642"/>
    </source>
</evidence>
<gene>
    <name evidence="2" type="ORF">POM88_048325</name>
</gene>